<keyword evidence="1" id="KW-0238">DNA-binding</keyword>
<name>A0AB38FYA4_9ENTR</name>
<dbReference type="GO" id="GO:0003677">
    <property type="term" value="F:DNA binding"/>
    <property type="evidence" value="ECO:0007669"/>
    <property type="project" value="UniProtKB-KW"/>
</dbReference>
<dbReference type="AlphaFoldDB" id="A0AB38FYA4"/>
<gene>
    <name evidence="3" type="ORF">NCTC11967_03391</name>
</gene>
<dbReference type="GO" id="GO:0006355">
    <property type="term" value="P:regulation of DNA-templated transcription"/>
    <property type="evidence" value="ECO:0007669"/>
    <property type="project" value="InterPro"/>
</dbReference>
<dbReference type="EMBL" id="UAVL01000018">
    <property type="protein sequence ID" value="SQA64293.1"/>
    <property type="molecule type" value="Genomic_DNA"/>
</dbReference>
<sequence length="137" mass="15855">MEYYLHGFMIGKEVHVDIANKRAYRIPVSNSDKTVMFASVFFNKTMLRLFLYMLMHADERHVSRDELFSHVWEEHNLSPSTQRLWQVVSNLNKKLSVLGLPADFILSTKGCGYFVNHQGVIPLYYQATEPPLSIAMS</sequence>
<dbReference type="Pfam" id="PF00486">
    <property type="entry name" value="Trans_reg_C"/>
    <property type="match status" value="1"/>
</dbReference>
<evidence type="ECO:0000313" key="3">
    <source>
        <dbReference type="EMBL" id="SQA64293.1"/>
    </source>
</evidence>
<dbReference type="Proteomes" id="UP000251313">
    <property type="component" value="Unassembled WGS sequence"/>
</dbReference>
<dbReference type="GO" id="GO:0000160">
    <property type="term" value="P:phosphorelay signal transduction system"/>
    <property type="evidence" value="ECO:0007669"/>
    <property type="project" value="InterPro"/>
</dbReference>
<dbReference type="InterPro" id="IPR016032">
    <property type="entry name" value="Sig_transdc_resp-reg_C-effctor"/>
</dbReference>
<dbReference type="SUPFAM" id="SSF46894">
    <property type="entry name" value="C-terminal effector domain of the bipartite response regulators"/>
    <property type="match status" value="1"/>
</dbReference>
<feature type="domain" description="OmpR/PhoB-type" evidence="2">
    <location>
        <begin position="37"/>
        <end position="115"/>
    </location>
</feature>
<reference evidence="3 4" key="1">
    <citation type="submission" date="2018-06" db="EMBL/GenBank/DDBJ databases">
        <authorList>
            <consortium name="Pathogen Informatics"/>
            <person name="Doyle S."/>
        </authorList>
    </citation>
    <scope>NUCLEOTIDE SEQUENCE [LARGE SCALE GENOMIC DNA]</scope>
    <source>
        <strain evidence="3 4">NCTC11967</strain>
    </source>
</reference>
<proteinExistence type="predicted"/>
<dbReference type="SMART" id="SM00862">
    <property type="entry name" value="Trans_reg_C"/>
    <property type="match status" value="1"/>
</dbReference>
<evidence type="ECO:0000313" key="4">
    <source>
        <dbReference type="Proteomes" id="UP000251313"/>
    </source>
</evidence>
<dbReference type="InterPro" id="IPR036388">
    <property type="entry name" value="WH-like_DNA-bd_sf"/>
</dbReference>
<accession>A0AB38FYA4</accession>
<dbReference type="InterPro" id="IPR001867">
    <property type="entry name" value="OmpR/PhoB-type_DNA-bd"/>
</dbReference>
<dbReference type="Gene3D" id="1.10.10.10">
    <property type="entry name" value="Winged helix-like DNA-binding domain superfamily/Winged helix DNA-binding domain"/>
    <property type="match status" value="1"/>
</dbReference>
<dbReference type="RefSeq" id="WP_112471517.1">
    <property type="nucleotide sequence ID" value="NZ_UAVL01000018.1"/>
</dbReference>
<evidence type="ECO:0000256" key="1">
    <source>
        <dbReference type="ARBA" id="ARBA00023125"/>
    </source>
</evidence>
<evidence type="ECO:0000259" key="2">
    <source>
        <dbReference type="SMART" id="SM00862"/>
    </source>
</evidence>
<organism evidence="3 4">
    <name type="scientific">Yokenella regensburgei</name>
    <dbReference type="NCBI Taxonomy" id="158877"/>
    <lineage>
        <taxon>Bacteria</taxon>
        <taxon>Pseudomonadati</taxon>
        <taxon>Pseudomonadota</taxon>
        <taxon>Gammaproteobacteria</taxon>
        <taxon>Enterobacterales</taxon>
        <taxon>Enterobacteriaceae</taxon>
        <taxon>Yokenella</taxon>
    </lineage>
</organism>
<protein>
    <submittedName>
        <fullName evidence="3">Transcriptional regulatory protein, C terminal</fullName>
    </submittedName>
</protein>
<comment type="caution">
    <text evidence="3">The sequence shown here is derived from an EMBL/GenBank/DDBJ whole genome shotgun (WGS) entry which is preliminary data.</text>
</comment>